<evidence type="ECO:0008006" key="4">
    <source>
        <dbReference type="Google" id="ProtNLM"/>
    </source>
</evidence>
<feature type="transmembrane region" description="Helical" evidence="1">
    <location>
        <begin position="157"/>
        <end position="175"/>
    </location>
</feature>
<reference evidence="2 3" key="1">
    <citation type="submission" date="2020-05" db="EMBL/GenBank/DDBJ databases">
        <authorList>
            <person name="Mo P."/>
        </authorList>
    </citation>
    <scope>NUCLEOTIDE SEQUENCE [LARGE SCALE GENOMIC DNA]</scope>
    <source>
        <strain evidence="2 3">Gen01</strain>
    </source>
</reference>
<keyword evidence="1" id="KW-0812">Transmembrane</keyword>
<organism evidence="2 3">
    <name type="scientific">Pseudonocardia broussonetiae</name>
    <dbReference type="NCBI Taxonomy" id="2736640"/>
    <lineage>
        <taxon>Bacteria</taxon>
        <taxon>Bacillati</taxon>
        <taxon>Actinomycetota</taxon>
        <taxon>Actinomycetes</taxon>
        <taxon>Pseudonocardiales</taxon>
        <taxon>Pseudonocardiaceae</taxon>
        <taxon>Pseudonocardia</taxon>
    </lineage>
</organism>
<feature type="transmembrane region" description="Helical" evidence="1">
    <location>
        <begin position="422"/>
        <end position="443"/>
    </location>
</feature>
<accession>A0A6M6JJ18</accession>
<feature type="transmembrane region" description="Helical" evidence="1">
    <location>
        <begin position="390"/>
        <end position="410"/>
    </location>
</feature>
<protein>
    <recommendedName>
        <fullName evidence="4">O-antigen ligase domain-containing protein</fullName>
    </recommendedName>
</protein>
<keyword evidence="1" id="KW-0472">Membrane</keyword>
<feature type="transmembrane region" description="Helical" evidence="1">
    <location>
        <begin position="233"/>
        <end position="254"/>
    </location>
</feature>
<feature type="transmembrane region" description="Helical" evidence="1">
    <location>
        <begin position="94"/>
        <end position="112"/>
    </location>
</feature>
<sequence>MSAPPLAPQREPGTPARLRAALPLGAALLGAAIVAGAAGAVGGLLAVAAVAGAAVLVVTALRPALAVHVYLVSLPFLSGIERDQLIPVVRPNEAVLVLVLAGALLGGYVRLLRGGRSGLRPGPLDVPILVFVLLSTLWPVVSMLLRGVVPAGSDLMALLPICKLAALLLLVRLTVRTDRELLRLGRVVLWPAAAVATIAVLQTAGFPPVLAALGTLWADGGDAADLTERGTTTFASSIATGDYVVLALALLTALTVRGLIGRTERVVLGLLLAAGVLAAGQFSTWASAIVVGVVALHQNPPLRRTAVRLLPLAGIAVLAGLPAFAERLSQFGDGFGVPRSWLGRWDNLTNFYLPRLADGSFVLGVSPDSVLVAPETWREVIYLEYGYLQLLWVGGLPLLAGFAWLSVVVLRESREQALRTDVTGAYAATLVAAWWMVLLLSVIDIHLVLRGTGELLFLFLAIISGRVDVRTHR</sequence>
<feature type="transmembrane region" description="Helical" evidence="1">
    <location>
        <begin position="449"/>
        <end position="469"/>
    </location>
</feature>
<name>A0A6M6JJ18_9PSEU</name>
<evidence type="ECO:0000313" key="3">
    <source>
        <dbReference type="Proteomes" id="UP000505377"/>
    </source>
</evidence>
<evidence type="ECO:0000313" key="2">
    <source>
        <dbReference type="EMBL" id="QJY47000.1"/>
    </source>
</evidence>
<evidence type="ECO:0000256" key="1">
    <source>
        <dbReference type="SAM" id="Phobius"/>
    </source>
</evidence>
<dbReference type="Proteomes" id="UP000505377">
    <property type="component" value="Chromosome"/>
</dbReference>
<feature type="transmembrane region" description="Helical" evidence="1">
    <location>
        <begin position="187"/>
        <end position="213"/>
    </location>
</feature>
<feature type="transmembrane region" description="Helical" evidence="1">
    <location>
        <begin position="54"/>
        <end position="74"/>
    </location>
</feature>
<feature type="transmembrane region" description="Helical" evidence="1">
    <location>
        <begin position="20"/>
        <end position="47"/>
    </location>
</feature>
<dbReference type="RefSeq" id="WP_172159080.1">
    <property type="nucleotide sequence ID" value="NZ_CP053564.1"/>
</dbReference>
<keyword evidence="1" id="KW-1133">Transmembrane helix</keyword>
<proteinExistence type="predicted"/>
<feature type="transmembrane region" description="Helical" evidence="1">
    <location>
        <begin position="266"/>
        <end position="296"/>
    </location>
</feature>
<dbReference type="AlphaFoldDB" id="A0A6M6JJ18"/>
<gene>
    <name evidence="2" type="ORF">HOP40_15205</name>
</gene>
<dbReference type="KEGG" id="pbro:HOP40_15205"/>
<dbReference type="EMBL" id="CP053564">
    <property type="protein sequence ID" value="QJY47000.1"/>
    <property type="molecule type" value="Genomic_DNA"/>
</dbReference>
<keyword evidence="3" id="KW-1185">Reference proteome</keyword>
<feature type="transmembrane region" description="Helical" evidence="1">
    <location>
        <begin position="124"/>
        <end position="145"/>
    </location>
</feature>